<feature type="transmembrane region" description="Helical" evidence="1">
    <location>
        <begin position="12"/>
        <end position="32"/>
    </location>
</feature>
<keyword evidence="3" id="KW-1185">Reference proteome</keyword>
<dbReference type="Proteomes" id="UP000620366">
    <property type="component" value="Unassembled WGS sequence"/>
</dbReference>
<keyword evidence="1" id="KW-1133">Transmembrane helix</keyword>
<feature type="transmembrane region" description="Helical" evidence="1">
    <location>
        <begin position="383"/>
        <end position="402"/>
    </location>
</feature>
<keyword evidence="1" id="KW-0812">Transmembrane</keyword>
<feature type="transmembrane region" description="Helical" evidence="1">
    <location>
        <begin position="351"/>
        <end position="371"/>
    </location>
</feature>
<evidence type="ECO:0000313" key="2">
    <source>
        <dbReference type="EMBL" id="MBC8537202.1"/>
    </source>
</evidence>
<name>A0A926DG51_9FIRM</name>
<dbReference type="AlphaFoldDB" id="A0A926DG51"/>
<feature type="transmembrane region" description="Helical" evidence="1">
    <location>
        <begin position="290"/>
        <end position="311"/>
    </location>
</feature>
<comment type="caution">
    <text evidence="2">The sequence shown here is derived from an EMBL/GenBank/DDBJ whole genome shotgun (WGS) entry which is preliminary data.</text>
</comment>
<organism evidence="2 3">
    <name type="scientific">Feifania hominis</name>
    <dbReference type="NCBI Taxonomy" id="2763660"/>
    <lineage>
        <taxon>Bacteria</taxon>
        <taxon>Bacillati</taxon>
        <taxon>Bacillota</taxon>
        <taxon>Clostridia</taxon>
        <taxon>Eubacteriales</taxon>
        <taxon>Feifaniaceae</taxon>
        <taxon>Feifania</taxon>
    </lineage>
</organism>
<sequence length="553" mass="61375">MIKRPNLTLREFGRTFLLFYGFAALRFLYYGFTYFWQLDDYIQYYNYAHFGGPFWQLAEALGLFHARPLSGALDILFWSKFAGCMIVAVLLITALYTFAAVSLYAVFRRIFGAGPVFLVVTLLFPMNFEGSYWMSASTRIVVGLAFAAAAALLFVQWAESGRGWKLAVSFLLGLVSCGFYEQVLVFETALILLLGAALAPKIKKRALWALGSIANFPLYFGFISLFPNSALYAGKAGFMLPWGETKNYYFSTFLPSITGQIKEAGLLAPLHLLKKSFSRGAQFLFSDGNILWILALLALLFALWLYGARLFSGRPGENREEPATIFWPMLAGLYLAAAATSPFLFLDNPWFSFRLTLLPFLGAALLVDAAVRGLCALIPRHGGLVCSAVGVLMAAVFMVGSVSELHDYRLTTIADSRVARSIVQTLERDGVGASEKIAILNLDKTFLDDQNYLYHEHIHGVTESDWALTGALRAYAGHDAILSVTPITGKRPIYKLYLEDMDSYDLFYLLEEDLTLTPVNPHRRGDGVYTFTDSAGALRATLTIADEAILRVS</sequence>
<feature type="transmembrane region" description="Helical" evidence="1">
    <location>
        <begin position="170"/>
        <end position="194"/>
    </location>
</feature>
<evidence type="ECO:0000313" key="3">
    <source>
        <dbReference type="Proteomes" id="UP000620366"/>
    </source>
</evidence>
<feature type="transmembrane region" description="Helical" evidence="1">
    <location>
        <begin position="323"/>
        <end position="345"/>
    </location>
</feature>
<proteinExistence type="predicted"/>
<dbReference type="EMBL" id="JACRSP010000005">
    <property type="protein sequence ID" value="MBC8537202.1"/>
    <property type="molecule type" value="Genomic_DNA"/>
</dbReference>
<accession>A0A926DG51</accession>
<feature type="transmembrane region" description="Helical" evidence="1">
    <location>
        <begin position="206"/>
        <end position="226"/>
    </location>
</feature>
<gene>
    <name evidence="2" type="ORF">H8695_10940</name>
</gene>
<dbReference type="RefSeq" id="WP_249301625.1">
    <property type="nucleotide sequence ID" value="NZ_JACRSP010000005.1"/>
</dbReference>
<keyword evidence="1" id="KW-0472">Membrane</keyword>
<protein>
    <submittedName>
        <fullName evidence="2">Uncharacterized protein</fullName>
    </submittedName>
</protein>
<feature type="transmembrane region" description="Helical" evidence="1">
    <location>
        <begin position="76"/>
        <end position="98"/>
    </location>
</feature>
<evidence type="ECO:0000256" key="1">
    <source>
        <dbReference type="SAM" id="Phobius"/>
    </source>
</evidence>
<feature type="transmembrane region" description="Helical" evidence="1">
    <location>
        <begin position="140"/>
        <end position="158"/>
    </location>
</feature>
<reference evidence="2" key="1">
    <citation type="submission" date="2020-08" db="EMBL/GenBank/DDBJ databases">
        <title>Genome public.</title>
        <authorList>
            <person name="Liu C."/>
            <person name="Sun Q."/>
        </authorList>
    </citation>
    <scope>NUCLEOTIDE SEQUENCE</scope>
    <source>
        <strain evidence="2">BX7</strain>
    </source>
</reference>